<keyword evidence="2" id="KW-0813">Transport</keyword>
<dbReference type="RefSeq" id="WP_272740165.1">
    <property type="nucleotide sequence ID" value="NZ_JAQQKW010000002.1"/>
</dbReference>
<dbReference type="Proteomes" id="UP001216595">
    <property type="component" value="Unassembled WGS sequence"/>
</dbReference>
<evidence type="ECO:0000256" key="3">
    <source>
        <dbReference type="ARBA" id="ARBA00022475"/>
    </source>
</evidence>
<accession>A0ABT5IB25</accession>
<dbReference type="InterPro" id="IPR044527">
    <property type="entry name" value="NrtA/CpmA_ABC-bd_dom"/>
</dbReference>
<dbReference type="CDD" id="cd13553">
    <property type="entry name" value="PBP2_NrtA_CpmA_like"/>
    <property type="match status" value="1"/>
</dbReference>
<protein>
    <submittedName>
        <fullName evidence="6">CmpA/NrtA family ABC transporter substrate-binding protein</fullName>
    </submittedName>
</protein>
<keyword evidence="5" id="KW-0472">Membrane</keyword>
<keyword evidence="7" id="KW-1185">Reference proteome</keyword>
<dbReference type="PANTHER" id="PTHR30024:SF43">
    <property type="entry name" value="BLL4572 PROTEIN"/>
    <property type="match status" value="1"/>
</dbReference>
<evidence type="ECO:0000313" key="6">
    <source>
        <dbReference type="EMBL" id="MDC7693397.1"/>
    </source>
</evidence>
<dbReference type="PANTHER" id="PTHR30024">
    <property type="entry name" value="ALIPHATIC SULFONATES-BINDING PROTEIN-RELATED"/>
    <property type="match status" value="1"/>
</dbReference>
<name>A0ABT5IB25_9CAUL</name>
<keyword evidence="4" id="KW-0997">Cell inner membrane</keyword>
<proteinExistence type="predicted"/>
<comment type="subcellular location">
    <subcellularLocation>
        <location evidence="1">Endomembrane system</location>
    </subcellularLocation>
</comment>
<evidence type="ECO:0000256" key="2">
    <source>
        <dbReference type="ARBA" id="ARBA00022448"/>
    </source>
</evidence>
<organism evidence="6 7">
    <name type="scientific">Asticcacaulis currens</name>
    <dbReference type="NCBI Taxonomy" id="2984210"/>
    <lineage>
        <taxon>Bacteria</taxon>
        <taxon>Pseudomonadati</taxon>
        <taxon>Pseudomonadota</taxon>
        <taxon>Alphaproteobacteria</taxon>
        <taxon>Caulobacterales</taxon>
        <taxon>Caulobacteraceae</taxon>
        <taxon>Asticcacaulis</taxon>
    </lineage>
</organism>
<gene>
    <name evidence="6" type="ORF">PQU94_03760</name>
</gene>
<comment type="caution">
    <text evidence="6">The sequence shown here is derived from an EMBL/GenBank/DDBJ whole genome shotgun (WGS) entry which is preliminary data.</text>
</comment>
<sequence>MLSVRIGFSPLNDAALVVLAEALGFYSAEGLDVSLSREANWSNIRDKLSYGLLDAAHVLATLPLARGLGLGPAIGHIIAPMALGANGNSVVISSKLKEVFEGLGASTLLESARALRMVIQHRRAVSEGKVTLAIPFNYSPHHFVLRHWLAAGGIDPDRQVQWVVLPPSRMADHLRDGVIDGFCSGSPWPQMAELNGDGVVLFSDPAFWTLKPEKVLAVRGTWGEDNPQAVVALTRALLRAGQWAVKAENADDLARLLSADLYVRAPLEAVQAALATGGAGLILDPQTATFPWISHAKWFIGQFVRWGLTEDNHDFDAVARRIYRPDLWRQAAEPLGLALPIDDEKDEGGADVNWKVRARPHDIVMPPNALFDGGVFRVHRG</sequence>
<dbReference type="Pfam" id="PF13379">
    <property type="entry name" value="NMT1_2"/>
    <property type="match status" value="1"/>
</dbReference>
<evidence type="ECO:0000256" key="5">
    <source>
        <dbReference type="ARBA" id="ARBA00023136"/>
    </source>
</evidence>
<evidence type="ECO:0000313" key="7">
    <source>
        <dbReference type="Proteomes" id="UP001216595"/>
    </source>
</evidence>
<dbReference type="Gene3D" id="3.40.190.10">
    <property type="entry name" value="Periplasmic binding protein-like II"/>
    <property type="match status" value="2"/>
</dbReference>
<dbReference type="EMBL" id="JAQQKW010000002">
    <property type="protein sequence ID" value="MDC7693397.1"/>
    <property type="molecule type" value="Genomic_DNA"/>
</dbReference>
<evidence type="ECO:0000256" key="1">
    <source>
        <dbReference type="ARBA" id="ARBA00004308"/>
    </source>
</evidence>
<dbReference type="SUPFAM" id="SSF53850">
    <property type="entry name" value="Periplasmic binding protein-like II"/>
    <property type="match status" value="1"/>
</dbReference>
<evidence type="ECO:0000256" key="4">
    <source>
        <dbReference type="ARBA" id="ARBA00022519"/>
    </source>
</evidence>
<reference evidence="6 7" key="1">
    <citation type="submission" date="2023-01" db="EMBL/GenBank/DDBJ databases">
        <title>Novel species of the genus Asticcacaulis isolated from rivers.</title>
        <authorList>
            <person name="Lu H."/>
        </authorList>
    </citation>
    <scope>NUCLEOTIDE SEQUENCE [LARGE SCALE GENOMIC DNA]</scope>
    <source>
        <strain evidence="6 7">DXS10W</strain>
    </source>
</reference>
<keyword evidence="3" id="KW-1003">Cell membrane</keyword>